<dbReference type="PANTHER" id="PTHR10039:SF5">
    <property type="entry name" value="NACHT DOMAIN-CONTAINING PROTEIN"/>
    <property type="match status" value="1"/>
</dbReference>
<accession>A0A1Y1ZEZ5</accession>
<proteinExistence type="predicted"/>
<dbReference type="EMBL" id="MCFA01000099">
    <property type="protein sequence ID" value="ORY08537.1"/>
    <property type="molecule type" value="Genomic_DNA"/>
</dbReference>
<organism evidence="2 3">
    <name type="scientific">Clohesyomyces aquaticus</name>
    <dbReference type="NCBI Taxonomy" id="1231657"/>
    <lineage>
        <taxon>Eukaryota</taxon>
        <taxon>Fungi</taxon>
        <taxon>Dikarya</taxon>
        <taxon>Ascomycota</taxon>
        <taxon>Pezizomycotina</taxon>
        <taxon>Dothideomycetes</taxon>
        <taxon>Pleosporomycetidae</taxon>
        <taxon>Pleosporales</taxon>
        <taxon>Lindgomycetaceae</taxon>
        <taxon>Clohesyomyces</taxon>
    </lineage>
</organism>
<evidence type="ECO:0000313" key="3">
    <source>
        <dbReference type="Proteomes" id="UP000193144"/>
    </source>
</evidence>
<feature type="compositionally biased region" description="Polar residues" evidence="1">
    <location>
        <begin position="179"/>
        <end position="190"/>
    </location>
</feature>
<name>A0A1Y1ZEZ5_9PLEO</name>
<gene>
    <name evidence="2" type="ORF">BCR34DRAFT_603506</name>
</gene>
<reference evidence="2 3" key="1">
    <citation type="submission" date="2016-07" db="EMBL/GenBank/DDBJ databases">
        <title>Pervasive Adenine N6-methylation of Active Genes in Fungi.</title>
        <authorList>
            <consortium name="DOE Joint Genome Institute"/>
            <person name="Mondo S.J."/>
            <person name="Dannebaum R.O."/>
            <person name="Kuo R.C."/>
            <person name="Labutti K."/>
            <person name="Haridas S."/>
            <person name="Kuo A."/>
            <person name="Salamov A."/>
            <person name="Ahrendt S.R."/>
            <person name="Lipzen A."/>
            <person name="Sullivan W."/>
            <person name="Andreopoulos W.B."/>
            <person name="Clum A."/>
            <person name="Lindquist E."/>
            <person name="Daum C."/>
            <person name="Ramamoorthy G.K."/>
            <person name="Gryganskyi A."/>
            <person name="Culley D."/>
            <person name="Magnuson J.K."/>
            <person name="James T.Y."/>
            <person name="O'Malley M.A."/>
            <person name="Stajich J.E."/>
            <person name="Spatafora J.W."/>
            <person name="Visel A."/>
            <person name="Grigoriev I.V."/>
        </authorList>
    </citation>
    <scope>NUCLEOTIDE SEQUENCE [LARGE SCALE GENOMIC DNA]</scope>
    <source>
        <strain evidence="2 3">CBS 115471</strain>
    </source>
</reference>
<keyword evidence="3" id="KW-1185">Reference proteome</keyword>
<dbReference type="PANTHER" id="PTHR10039">
    <property type="entry name" value="AMELOGENIN"/>
    <property type="match status" value="1"/>
</dbReference>
<dbReference type="OrthoDB" id="194358at2759"/>
<protein>
    <recommendedName>
        <fullName evidence="4">NACHT domain-containing protein</fullName>
    </recommendedName>
</protein>
<evidence type="ECO:0008006" key="4">
    <source>
        <dbReference type="Google" id="ProtNLM"/>
    </source>
</evidence>
<dbReference type="STRING" id="1231657.A0A1Y1ZEZ5"/>
<evidence type="ECO:0000256" key="1">
    <source>
        <dbReference type="SAM" id="MobiDB-lite"/>
    </source>
</evidence>
<evidence type="ECO:0000313" key="2">
    <source>
        <dbReference type="EMBL" id="ORY08537.1"/>
    </source>
</evidence>
<sequence>MVDALDECSELHVREVVKFLEELSLVAVGANVTLKLCLSGRHYPTISIKKSLQLIVEEKEEHDKDIARYVRDNLTKRDICIESEIQRKAVGVVWVVLVVAMLNRAYDEGRVETMQQKLRELPSDLERVFETLVCKGNPGKYKTISLLQWVLFARRMLKPEELYFAWLERTQRNWEPGINQKSQGRISSDESLIPPEGSLRHAREKMSRRRRLNSSLRRSTTSFCETEDSGNWNLNWSRTPSEQATAI</sequence>
<dbReference type="AlphaFoldDB" id="A0A1Y1ZEZ5"/>
<dbReference type="Proteomes" id="UP000193144">
    <property type="component" value="Unassembled WGS sequence"/>
</dbReference>
<comment type="caution">
    <text evidence="2">The sequence shown here is derived from an EMBL/GenBank/DDBJ whole genome shotgun (WGS) entry which is preliminary data.</text>
</comment>
<feature type="region of interest" description="Disordered" evidence="1">
    <location>
        <begin position="178"/>
        <end position="214"/>
    </location>
</feature>